<name>A0ACC6P3D8_9BURK</name>
<keyword evidence="1" id="KW-0378">Hydrolase</keyword>
<gene>
    <name evidence="1" type="ORF">RV045_09900</name>
</gene>
<protein>
    <submittedName>
        <fullName evidence="1">HAD-IA family hydrolase</fullName>
    </submittedName>
</protein>
<proteinExistence type="predicted"/>
<keyword evidence="2" id="KW-1185">Reference proteome</keyword>
<sequence length="231" mass="24596">MPLNRNLPTSRPDAVFFDLDGTLIDSAPDLAGAANTLRRQRALEPLPFEALRPQVSNGARGLVGVALGLTPDDDGYEAARVAFLAAYETGLLNETRPFPGVPELLQTLHDLALPWGIMTNKHTRYARPVVAGLRALDASRVLVCGDTTAHPKPHPAPLLHCAEALGVAPQRCVYVGDDLRDIQAAHAAGMVAVAAAWGYLGDSGPIEGWGANHIARSPQDLADWLRDGPRA</sequence>
<evidence type="ECO:0000313" key="1">
    <source>
        <dbReference type="EMBL" id="MEJ7138733.1"/>
    </source>
</evidence>
<accession>A0ACC6P3D8</accession>
<organism evidence="1 2">
    <name type="scientific">Amphibiibacter pelophylacis</name>
    <dbReference type="NCBI Taxonomy" id="1799477"/>
    <lineage>
        <taxon>Bacteria</taxon>
        <taxon>Pseudomonadati</taxon>
        <taxon>Pseudomonadota</taxon>
        <taxon>Betaproteobacteria</taxon>
        <taxon>Burkholderiales</taxon>
        <taxon>Sphaerotilaceae</taxon>
        <taxon>Amphibiibacter</taxon>
    </lineage>
</organism>
<dbReference type="EMBL" id="JAWDIE010000014">
    <property type="protein sequence ID" value="MEJ7138733.1"/>
    <property type="molecule type" value="Genomic_DNA"/>
</dbReference>
<evidence type="ECO:0000313" key="2">
    <source>
        <dbReference type="Proteomes" id="UP001364695"/>
    </source>
</evidence>
<dbReference type="Proteomes" id="UP001364695">
    <property type="component" value="Unassembled WGS sequence"/>
</dbReference>
<reference evidence="1" key="1">
    <citation type="submission" date="2023-10" db="EMBL/GenBank/DDBJ databases">
        <title>Amphibacter perezi, gen. nov., sp. nov. a novel taxa of the family Comamonadaceae, class Betaproteobacteria isolated from the skin microbiota of Pelophylax perezi from different populations.</title>
        <authorList>
            <person name="Costa S."/>
            <person name="Proenca D.N."/>
            <person name="Lopes I."/>
            <person name="Morais P.V."/>
        </authorList>
    </citation>
    <scope>NUCLEOTIDE SEQUENCE</scope>
    <source>
        <strain evidence="1">SL12-8</strain>
    </source>
</reference>
<comment type="caution">
    <text evidence="1">The sequence shown here is derived from an EMBL/GenBank/DDBJ whole genome shotgun (WGS) entry which is preliminary data.</text>
</comment>